<evidence type="ECO:0000313" key="2">
    <source>
        <dbReference type="Proteomes" id="UP001140502"/>
    </source>
</evidence>
<dbReference type="OrthoDB" id="5428138at2759"/>
<protein>
    <submittedName>
        <fullName evidence="1">Uncharacterized protein</fullName>
    </submittedName>
</protein>
<organism evidence="1 2">
    <name type="scientific">Fusarium piperis</name>
    <dbReference type="NCBI Taxonomy" id="1435070"/>
    <lineage>
        <taxon>Eukaryota</taxon>
        <taxon>Fungi</taxon>
        <taxon>Dikarya</taxon>
        <taxon>Ascomycota</taxon>
        <taxon>Pezizomycotina</taxon>
        <taxon>Sordariomycetes</taxon>
        <taxon>Hypocreomycetidae</taxon>
        <taxon>Hypocreales</taxon>
        <taxon>Nectriaceae</taxon>
        <taxon>Fusarium</taxon>
        <taxon>Fusarium solani species complex</taxon>
    </lineage>
</organism>
<proteinExistence type="predicted"/>
<sequence length="747" mass="85123">MGNRRGNKPGGPSSATQSVIKQYGAAASTKRLQEQGLHKKVTKASAKQEIEQWNSNKNDSVKYRNGNLPSFGEYIDVNELVKRLKVTRLEEHQTQNPILGMFAGWQPYGQIMGEHLAFAGIPNLVKLAEAYSEGWEGLSRGMAVWDTVLSDFRGTPSGYVFVALTPKLTHGEFLRNPEYSKDWEHAARNNVVEIISTIHRECGPSTPFWVTSQETAVQEPEVQEDDLDDDDLEAQQAYLKVLFRKAAVLWHGMLYGEKLVQRARSIPHVEDLAERVAALVDPAAWQAYHMSRQVAFATTFRTLGNIYNRSRTLRVLHFHATPLLDRRLVAIVARACPNLKMLGIYDCPGLHFGDTICLLDLIHEINSSRPRGQARIEALDYYPRYNTGSPLEKAEPGEDANAYGLSWRKLRSDAHQRGLFGILLQVVLKAKRMNIQLLMDRDRALMTYLSKLPLVPLQVFGFLDGLYRYLDLMAARSADKNAVQQAMYDILKPVRIGLEPMENDWPNFYCHEMGQTMMFCSSCGYEYLEDFFTQSGRSARPHSRVCAACTLRLWLDEEPDNGKRDGKEIWEPFFPKWKRAEFNADAPLHQHGKDLIQLKSTEEVRPFPPPPQIDAQGNVFRPPFTEPLVRDGKIHNDSLQNLPTLREMIDRETFCLSMDRARVIDARKTVHALLKDFYAHAEDGIPAYKDAVPDFESQGRARRQQDFGLESHSFESAAIFFNNLQHKTFGELKAHRNANERNPTGFW</sequence>
<accession>A0A9W8TDW2</accession>
<dbReference type="EMBL" id="JAPEUR010000335">
    <property type="protein sequence ID" value="KAJ4311359.1"/>
    <property type="molecule type" value="Genomic_DNA"/>
</dbReference>
<evidence type="ECO:0000313" key="1">
    <source>
        <dbReference type="EMBL" id="KAJ4311359.1"/>
    </source>
</evidence>
<name>A0A9W8TDW2_9HYPO</name>
<dbReference type="Proteomes" id="UP001140502">
    <property type="component" value="Unassembled WGS sequence"/>
</dbReference>
<gene>
    <name evidence="1" type="ORF">N0V84_010487</name>
</gene>
<dbReference type="AlphaFoldDB" id="A0A9W8TDW2"/>
<keyword evidence="2" id="KW-1185">Reference proteome</keyword>
<comment type="caution">
    <text evidence="1">The sequence shown here is derived from an EMBL/GenBank/DDBJ whole genome shotgun (WGS) entry which is preliminary data.</text>
</comment>
<reference evidence="1" key="1">
    <citation type="submission" date="2022-10" db="EMBL/GenBank/DDBJ databases">
        <title>Tapping the CABI collections for fungal endophytes: first genome assemblies for Collariella, Neodidymelliopsis, Ascochyta clinopodiicola, Didymella pomorum, Didymosphaeria variabile, Neocosmospora piperis and Neocucurbitaria cava.</title>
        <authorList>
            <person name="Hill R."/>
        </authorList>
    </citation>
    <scope>NUCLEOTIDE SEQUENCE</scope>
    <source>
        <strain evidence="1">IMI 366586</strain>
    </source>
</reference>